<evidence type="ECO:0000313" key="1">
    <source>
        <dbReference type="EMBL" id="RPE37079.1"/>
    </source>
</evidence>
<dbReference type="InterPro" id="IPR009776">
    <property type="entry name" value="Spore_0_M"/>
</dbReference>
<dbReference type="Pfam" id="PF07070">
    <property type="entry name" value="Spo0M"/>
    <property type="match status" value="1"/>
</dbReference>
<dbReference type="RefSeq" id="WP_162871659.1">
    <property type="nucleotide sequence ID" value="NZ_JBEYIY010000041.1"/>
</dbReference>
<accession>A0A3N4S1I3</accession>
<proteinExistence type="predicted"/>
<dbReference type="Proteomes" id="UP000266906">
    <property type="component" value="Unassembled WGS sequence"/>
</dbReference>
<gene>
    <name evidence="1" type="ORF">EDD38_5465</name>
</gene>
<dbReference type="PANTHER" id="PTHR40053:SF1">
    <property type="entry name" value="SPORULATION-CONTROL PROTEIN SPO0M"/>
    <property type="match status" value="1"/>
</dbReference>
<comment type="caution">
    <text evidence="1">The sequence shown here is derived from an EMBL/GenBank/DDBJ whole genome shotgun (WGS) entry which is preliminary data.</text>
</comment>
<evidence type="ECO:0000313" key="2">
    <source>
        <dbReference type="Proteomes" id="UP000266906"/>
    </source>
</evidence>
<sequence length="259" mass="28353">MGLLARFGLGRAAEGPEVEIRTADLAVPGERIGGQLVIRAGTRSVEVDRIENYLVADGFDEDGGPTDLVLGSLRTPGGYDLEIGGGQERTLPFGGRLPWECPFTELDGQPLGFAVAVRITLRPPGRSDGTVHHNTLRIAPTPAVRAAVAAFAELGYRPQDSRVVYAYIPGSDQHHAGYQSLFLTDPARGRRKLPRLELSFVTNPVGTMVYLRRASPELYEWESKPRTVTFAVAHHEAARPDLAERATRALEELRTLYRS</sequence>
<organism evidence="1 2">
    <name type="scientific">Kitasatospora cineracea</name>
    <dbReference type="NCBI Taxonomy" id="88074"/>
    <lineage>
        <taxon>Bacteria</taxon>
        <taxon>Bacillati</taxon>
        <taxon>Actinomycetota</taxon>
        <taxon>Actinomycetes</taxon>
        <taxon>Kitasatosporales</taxon>
        <taxon>Streptomycetaceae</taxon>
        <taxon>Kitasatospora</taxon>
    </lineage>
</organism>
<keyword evidence="2" id="KW-1185">Reference proteome</keyword>
<dbReference type="AlphaFoldDB" id="A0A3N4S1I3"/>
<name>A0A3N4S1I3_9ACTN</name>
<reference evidence="1 2" key="1">
    <citation type="submission" date="2018-11" db="EMBL/GenBank/DDBJ databases">
        <title>Sequencing the genomes of 1000 actinobacteria strains.</title>
        <authorList>
            <person name="Klenk H.-P."/>
        </authorList>
    </citation>
    <scope>NUCLEOTIDE SEQUENCE [LARGE SCALE GENOMIC DNA]</scope>
    <source>
        <strain evidence="1 2">DSM 44781</strain>
    </source>
</reference>
<dbReference type="PANTHER" id="PTHR40053">
    <property type="entry name" value="SPORULATION-CONTROL PROTEIN SPO0M"/>
    <property type="match status" value="1"/>
</dbReference>
<protein>
    <submittedName>
        <fullName evidence="1">Sporulation-control protein spo0M</fullName>
    </submittedName>
</protein>
<dbReference type="EMBL" id="RKQG01000001">
    <property type="protein sequence ID" value="RPE37079.1"/>
    <property type="molecule type" value="Genomic_DNA"/>
</dbReference>